<dbReference type="AlphaFoldDB" id="A0A239DQM8"/>
<keyword evidence="3" id="KW-1185">Reference proteome</keyword>
<evidence type="ECO:0000313" key="3">
    <source>
        <dbReference type="Proteomes" id="UP000198415"/>
    </source>
</evidence>
<proteinExistence type="predicted"/>
<evidence type="ECO:0000313" key="2">
    <source>
        <dbReference type="EMBL" id="SNS34816.1"/>
    </source>
</evidence>
<reference evidence="2 3" key="1">
    <citation type="submission" date="2017-06" db="EMBL/GenBank/DDBJ databases">
        <authorList>
            <person name="Kim H.J."/>
            <person name="Triplett B.A."/>
        </authorList>
    </citation>
    <scope>NUCLEOTIDE SEQUENCE [LARGE SCALE GENOMIC DNA]</scope>
    <source>
        <strain evidence="2 3">DSM 43151</strain>
    </source>
</reference>
<protein>
    <submittedName>
        <fullName evidence="2">Uncharacterized protein</fullName>
    </submittedName>
</protein>
<accession>A0A239DQM8</accession>
<dbReference type="EMBL" id="FZNR01000014">
    <property type="protein sequence ID" value="SNS34816.1"/>
    <property type="molecule type" value="Genomic_DNA"/>
</dbReference>
<dbReference type="Proteomes" id="UP000198415">
    <property type="component" value="Unassembled WGS sequence"/>
</dbReference>
<organism evidence="2 3">
    <name type="scientific">Actinoplanes regularis</name>
    <dbReference type="NCBI Taxonomy" id="52697"/>
    <lineage>
        <taxon>Bacteria</taxon>
        <taxon>Bacillati</taxon>
        <taxon>Actinomycetota</taxon>
        <taxon>Actinomycetes</taxon>
        <taxon>Micromonosporales</taxon>
        <taxon>Micromonosporaceae</taxon>
        <taxon>Actinoplanes</taxon>
    </lineage>
</organism>
<gene>
    <name evidence="2" type="ORF">SAMN06264365_11454</name>
</gene>
<sequence length="162" mass="17718">MLSNDTEKIKNEQAKIQKGVRENRQRTDDLTEQVNQIGDSGKAAKFLSGTWRGTYRCGQGLTGMELIIYIVDSRTLRATFNFFPVASNPGVPRGSIAKKGTYDSSSFTLQGDYWIEQPAGYGMTEDSATFDSSGPEAIAGQIKGCHNFEIKKVSADSQPPPV</sequence>
<evidence type="ECO:0000256" key="1">
    <source>
        <dbReference type="SAM" id="MobiDB-lite"/>
    </source>
</evidence>
<name>A0A239DQM8_9ACTN</name>
<feature type="region of interest" description="Disordered" evidence="1">
    <location>
        <begin position="1"/>
        <end position="29"/>
    </location>
</feature>